<dbReference type="Proteomes" id="UP000821845">
    <property type="component" value="Chromosome 6"/>
</dbReference>
<proteinExistence type="predicted"/>
<name>A0ACB7RZG5_HYAAI</name>
<evidence type="ECO:0000313" key="2">
    <source>
        <dbReference type="Proteomes" id="UP000821845"/>
    </source>
</evidence>
<accession>A0ACB7RZG5</accession>
<keyword evidence="2" id="KW-1185">Reference proteome</keyword>
<evidence type="ECO:0000313" key="1">
    <source>
        <dbReference type="EMBL" id="KAH6927209.1"/>
    </source>
</evidence>
<sequence>MPKDGFDPLETPPWPLGSRQTRKCPSRPCLTPSGETSSFTTSSLSSRVRRPDSKTRPQKKPTRDGFSRLRQRDVPPLHPGTVNKCPKWSRGGIGGSSELYRGPRFPAVERHNWFASATGRGVPMDDGERQLITATPHDACPVKAPRKRITSSASAGTCARSSHARL</sequence>
<reference evidence="1" key="1">
    <citation type="submission" date="2020-05" db="EMBL/GenBank/DDBJ databases">
        <title>Large-scale comparative analyses of tick genomes elucidate their genetic diversity and vector capacities.</title>
        <authorList>
            <person name="Jia N."/>
            <person name="Wang J."/>
            <person name="Shi W."/>
            <person name="Du L."/>
            <person name="Sun Y."/>
            <person name="Zhan W."/>
            <person name="Jiang J."/>
            <person name="Wang Q."/>
            <person name="Zhang B."/>
            <person name="Ji P."/>
            <person name="Sakyi L.B."/>
            <person name="Cui X."/>
            <person name="Yuan T."/>
            <person name="Jiang B."/>
            <person name="Yang W."/>
            <person name="Lam T.T.-Y."/>
            <person name="Chang Q."/>
            <person name="Ding S."/>
            <person name="Wang X."/>
            <person name="Zhu J."/>
            <person name="Ruan X."/>
            <person name="Zhao L."/>
            <person name="Wei J."/>
            <person name="Que T."/>
            <person name="Du C."/>
            <person name="Cheng J."/>
            <person name="Dai P."/>
            <person name="Han X."/>
            <person name="Huang E."/>
            <person name="Gao Y."/>
            <person name="Liu J."/>
            <person name="Shao H."/>
            <person name="Ye R."/>
            <person name="Li L."/>
            <person name="Wei W."/>
            <person name="Wang X."/>
            <person name="Wang C."/>
            <person name="Yang T."/>
            <person name="Huo Q."/>
            <person name="Li W."/>
            <person name="Guo W."/>
            <person name="Chen H."/>
            <person name="Zhou L."/>
            <person name="Ni X."/>
            <person name="Tian J."/>
            <person name="Zhou Y."/>
            <person name="Sheng Y."/>
            <person name="Liu T."/>
            <person name="Pan Y."/>
            <person name="Xia L."/>
            <person name="Li J."/>
            <person name="Zhao F."/>
            <person name="Cao W."/>
        </authorList>
    </citation>
    <scope>NUCLEOTIDE SEQUENCE</scope>
    <source>
        <strain evidence="1">Hyas-2018</strain>
    </source>
</reference>
<organism evidence="1 2">
    <name type="scientific">Hyalomma asiaticum</name>
    <name type="common">Tick</name>
    <dbReference type="NCBI Taxonomy" id="266040"/>
    <lineage>
        <taxon>Eukaryota</taxon>
        <taxon>Metazoa</taxon>
        <taxon>Ecdysozoa</taxon>
        <taxon>Arthropoda</taxon>
        <taxon>Chelicerata</taxon>
        <taxon>Arachnida</taxon>
        <taxon>Acari</taxon>
        <taxon>Parasitiformes</taxon>
        <taxon>Ixodida</taxon>
        <taxon>Ixodoidea</taxon>
        <taxon>Ixodidae</taxon>
        <taxon>Hyalomminae</taxon>
        <taxon>Hyalomma</taxon>
    </lineage>
</organism>
<dbReference type="EMBL" id="CM023486">
    <property type="protein sequence ID" value="KAH6927209.1"/>
    <property type="molecule type" value="Genomic_DNA"/>
</dbReference>
<gene>
    <name evidence="1" type="ORF">HPB50_000841</name>
</gene>
<comment type="caution">
    <text evidence="1">The sequence shown here is derived from an EMBL/GenBank/DDBJ whole genome shotgun (WGS) entry which is preliminary data.</text>
</comment>
<protein>
    <submittedName>
        <fullName evidence="1">Uncharacterized protein</fullName>
    </submittedName>
</protein>